<dbReference type="InterPro" id="IPR036388">
    <property type="entry name" value="WH-like_DNA-bd_sf"/>
</dbReference>
<dbReference type="InterPro" id="IPR000792">
    <property type="entry name" value="Tscrpt_reg_LuxR_C"/>
</dbReference>
<sequence>MLSAEQISSRLDDSFRLLAGSVRSVLARQRTLRATMDWSYELLTEEEQTHLGRLSVFAGGFTLGAAESVGAGEGIGEGEVLDLLASLVIVSARDGGTRYRLLETVRQYGRKNSRLRRTRRQSDREVEVLRLVAQGMTNAQIARELYIRPPHCKCTPRLDVPQDRRPLPRRGHTLRLRAWLPLVRELSIRHSRGRAPPSLPG</sequence>
<dbReference type="EMBL" id="CADCVF010000025">
    <property type="protein sequence ID" value="CAA9453020.1"/>
    <property type="molecule type" value="Genomic_DNA"/>
</dbReference>
<dbReference type="Pfam" id="PF00196">
    <property type="entry name" value="GerE"/>
    <property type="match status" value="1"/>
</dbReference>
<evidence type="ECO:0000313" key="2">
    <source>
        <dbReference type="EMBL" id="CAA9453020.1"/>
    </source>
</evidence>
<dbReference type="PANTHER" id="PTHR47691">
    <property type="entry name" value="REGULATOR-RELATED"/>
    <property type="match status" value="1"/>
</dbReference>
<dbReference type="AlphaFoldDB" id="A0A6J4QRV5"/>
<organism evidence="2">
    <name type="scientific">uncultured Rubrobacteraceae bacterium</name>
    <dbReference type="NCBI Taxonomy" id="349277"/>
    <lineage>
        <taxon>Bacteria</taxon>
        <taxon>Bacillati</taxon>
        <taxon>Actinomycetota</taxon>
        <taxon>Rubrobacteria</taxon>
        <taxon>Rubrobacterales</taxon>
        <taxon>Rubrobacteraceae</taxon>
        <taxon>environmental samples</taxon>
    </lineage>
</organism>
<protein>
    <submittedName>
        <fullName evidence="2">Transcriptional regulator, AfsR family</fullName>
    </submittedName>
</protein>
<accession>A0A6J4QRV5</accession>
<dbReference type="PANTHER" id="PTHR47691:SF3">
    <property type="entry name" value="HTH-TYPE TRANSCRIPTIONAL REGULATOR RV0890C-RELATED"/>
    <property type="match status" value="1"/>
</dbReference>
<dbReference type="InterPro" id="IPR016032">
    <property type="entry name" value="Sig_transdc_resp-reg_C-effctor"/>
</dbReference>
<name>A0A6J4QRV5_9ACTN</name>
<dbReference type="Gene3D" id="1.10.10.10">
    <property type="entry name" value="Winged helix-like DNA-binding domain superfamily/Winged helix DNA-binding domain"/>
    <property type="match status" value="1"/>
</dbReference>
<dbReference type="GO" id="GO:0006355">
    <property type="term" value="P:regulation of DNA-templated transcription"/>
    <property type="evidence" value="ECO:0007669"/>
    <property type="project" value="InterPro"/>
</dbReference>
<evidence type="ECO:0000259" key="1">
    <source>
        <dbReference type="Pfam" id="PF00196"/>
    </source>
</evidence>
<feature type="domain" description="HTH luxR-type" evidence="1">
    <location>
        <begin position="122"/>
        <end position="147"/>
    </location>
</feature>
<gene>
    <name evidence="2" type="ORF">AVDCRST_MAG58-1022</name>
</gene>
<proteinExistence type="predicted"/>
<reference evidence="2" key="1">
    <citation type="submission" date="2020-02" db="EMBL/GenBank/DDBJ databases">
        <authorList>
            <person name="Meier V. D."/>
        </authorList>
    </citation>
    <scope>NUCLEOTIDE SEQUENCE</scope>
    <source>
        <strain evidence="2">AVDCRST_MAG58</strain>
    </source>
</reference>
<dbReference type="SUPFAM" id="SSF46894">
    <property type="entry name" value="C-terminal effector domain of the bipartite response regulators"/>
    <property type="match status" value="1"/>
</dbReference>
<dbReference type="GO" id="GO:0003677">
    <property type="term" value="F:DNA binding"/>
    <property type="evidence" value="ECO:0007669"/>
    <property type="project" value="InterPro"/>
</dbReference>